<dbReference type="EMBL" id="JACHML010000001">
    <property type="protein sequence ID" value="MBB6392672.1"/>
    <property type="molecule type" value="Genomic_DNA"/>
</dbReference>
<reference evidence="4 5" key="1">
    <citation type="submission" date="2020-08" db="EMBL/GenBank/DDBJ databases">
        <title>Sequencing the genomes of 1000 actinobacteria strains.</title>
        <authorList>
            <person name="Klenk H.-P."/>
        </authorList>
    </citation>
    <scope>NUCLEOTIDE SEQUENCE [LARGE SCALE GENOMIC DNA]</scope>
    <source>
        <strain evidence="4 5">DSM 12511</strain>
    </source>
</reference>
<evidence type="ECO:0000256" key="1">
    <source>
        <dbReference type="ARBA" id="ARBA00022679"/>
    </source>
</evidence>
<keyword evidence="3" id="KW-1133">Transmembrane helix</keyword>
<dbReference type="Proteomes" id="UP000537775">
    <property type="component" value="Unassembled WGS sequence"/>
</dbReference>
<dbReference type="InterPro" id="IPR048254">
    <property type="entry name" value="CDP_ALCOHOL_P_TRANSF_CS"/>
</dbReference>
<keyword evidence="5" id="KW-1185">Reference proteome</keyword>
<evidence type="ECO:0000313" key="4">
    <source>
        <dbReference type="EMBL" id="MBB6392672.1"/>
    </source>
</evidence>
<dbReference type="GO" id="GO:0008444">
    <property type="term" value="F:CDP-diacylglycerol-glycerol-3-phosphate 3-phosphatidyltransferase activity"/>
    <property type="evidence" value="ECO:0007669"/>
    <property type="project" value="UniProtKB-EC"/>
</dbReference>
<dbReference type="PROSITE" id="PS00379">
    <property type="entry name" value="CDP_ALCOHOL_P_TRANSF"/>
    <property type="match status" value="1"/>
</dbReference>
<comment type="similarity">
    <text evidence="2">Belongs to the CDP-alcohol phosphatidyltransferase class-I family.</text>
</comment>
<keyword evidence="3" id="KW-0472">Membrane</keyword>
<keyword evidence="1 2" id="KW-0808">Transferase</keyword>
<dbReference type="GO" id="GO:0008654">
    <property type="term" value="P:phospholipid biosynthetic process"/>
    <property type="evidence" value="ECO:0007669"/>
    <property type="project" value="InterPro"/>
</dbReference>
<evidence type="ECO:0000256" key="2">
    <source>
        <dbReference type="RuleBase" id="RU003750"/>
    </source>
</evidence>
<dbReference type="InterPro" id="IPR000462">
    <property type="entry name" value="CDP-OH_P_trans"/>
</dbReference>
<protein>
    <submittedName>
        <fullName evidence="4">CDP-diacylglycerol--glycerol-3-phosphate 3-phosphatidyltransferase</fullName>
        <ecNumber evidence="4">2.7.8.5</ecNumber>
    </submittedName>
</protein>
<dbReference type="InterPro" id="IPR043130">
    <property type="entry name" value="CDP-OH_PTrfase_TM_dom"/>
</dbReference>
<feature type="transmembrane region" description="Helical" evidence="3">
    <location>
        <begin position="146"/>
        <end position="170"/>
    </location>
</feature>
<dbReference type="GO" id="GO:0016020">
    <property type="term" value="C:membrane"/>
    <property type="evidence" value="ECO:0007669"/>
    <property type="project" value="InterPro"/>
</dbReference>
<name>A0A7X0KVW9_9MICO</name>
<dbReference type="AlphaFoldDB" id="A0A7X0KVW9"/>
<dbReference type="RefSeq" id="WP_184751716.1">
    <property type="nucleotide sequence ID" value="NZ_BAAAJR010000001.1"/>
</dbReference>
<comment type="caution">
    <text evidence="4">The sequence shown here is derived from an EMBL/GenBank/DDBJ whole genome shotgun (WGS) entry which is preliminary data.</text>
</comment>
<dbReference type="Pfam" id="PF01066">
    <property type="entry name" value="CDP-OH_P_transf"/>
    <property type="match status" value="1"/>
</dbReference>
<keyword evidence="3" id="KW-0812">Transmembrane</keyword>
<sequence length="185" mass="19287">MPAADILSLLRIPIGIAMVVVAWTTPGASTAIGLLFVAGALTDLLDGPIARRTGSASERGARLDSVADAVFVALTAVAVVLTVRLPSDAWVWLLAGLVVLLRLAAVAVVRMRFGAWSITHTWGNRLTGLALAIVAGIALFRGEFDLISAGVVIALGVLSALEDLAIAVTADRLDRDRRSLWARAG</sequence>
<feature type="transmembrane region" description="Helical" evidence="3">
    <location>
        <begin position="89"/>
        <end position="110"/>
    </location>
</feature>
<feature type="transmembrane region" description="Helical" evidence="3">
    <location>
        <begin position="66"/>
        <end position="83"/>
    </location>
</feature>
<organism evidence="4 5">
    <name type="scientific">Microbacterium thalassium</name>
    <dbReference type="NCBI Taxonomy" id="362649"/>
    <lineage>
        <taxon>Bacteria</taxon>
        <taxon>Bacillati</taxon>
        <taxon>Actinomycetota</taxon>
        <taxon>Actinomycetes</taxon>
        <taxon>Micrococcales</taxon>
        <taxon>Microbacteriaceae</taxon>
        <taxon>Microbacterium</taxon>
    </lineage>
</organism>
<accession>A0A7X0KVW9</accession>
<dbReference type="Gene3D" id="1.20.120.1760">
    <property type="match status" value="1"/>
</dbReference>
<proteinExistence type="inferred from homology"/>
<gene>
    <name evidence="4" type="ORF">HD594_002985</name>
</gene>
<dbReference type="EC" id="2.7.8.5" evidence="4"/>
<feature type="transmembrane region" description="Helical" evidence="3">
    <location>
        <begin position="122"/>
        <end position="140"/>
    </location>
</feature>
<evidence type="ECO:0000313" key="5">
    <source>
        <dbReference type="Proteomes" id="UP000537775"/>
    </source>
</evidence>
<evidence type="ECO:0000256" key="3">
    <source>
        <dbReference type="SAM" id="Phobius"/>
    </source>
</evidence>
<feature type="transmembrane region" description="Helical" evidence="3">
    <location>
        <begin position="12"/>
        <end position="45"/>
    </location>
</feature>